<dbReference type="InterPro" id="IPR019845">
    <property type="entry name" value="Squalene/phytoene_synthase_CS"/>
</dbReference>
<reference evidence="3 4" key="1">
    <citation type="submission" date="2016-10" db="EMBL/GenBank/DDBJ databases">
        <authorList>
            <person name="de Groot N.N."/>
        </authorList>
    </citation>
    <scope>NUCLEOTIDE SEQUENCE [LARGE SCALE GENOMIC DNA]</scope>
    <source>
        <strain evidence="3 4">ML2</strain>
    </source>
</reference>
<accession>A0A1I5BEK1</accession>
<evidence type="ECO:0000313" key="4">
    <source>
        <dbReference type="Proteomes" id="UP000181899"/>
    </source>
</evidence>
<dbReference type="InterPro" id="IPR002060">
    <property type="entry name" value="Squ/phyt_synthse"/>
</dbReference>
<dbReference type="GO" id="GO:0051996">
    <property type="term" value="F:squalene synthase [NAD(P)H] activity"/>
    <property type="evidence" value="ECO:0007669"/>
    <property type="project" value="InterPro"/>
</dbReference>
<evidence type="ECO:0000313" key="3">
    <source>
        <dbReference type="EMBL" id="SFN73145.1"/>
    </source>
</evidence>
<gene>
    <name evidence="3" type="ORF">SAMN04488695_104174</name>
</gene>
<dbReference type="SFLD" id="SFLDG01212">
    <property type="entry name" value="Phytoene_synthase_like"/>
    <property type="match status" value="1"/>
</dbReference>
<protein>
    <submittedName>
        <fullName evidence="3">Phytoene synthase</fullName>
    </submittedName>
</protein>
<dbReference type="SFLD" id="SFLDG01018">
    <property type="entry name" value="Squalene/Phytoene_Synthase_Lik"/>
    <property type="match status" value="1"/>
</dbReference>
<evidence type="ECO:0000256" key="2">
    <source>
        <dbReference type="ARBA" id="ARBA00022679"/>
    </source>
</evidence>
<name>A0A1I5BEK1_9CLOT</name>
<dbReference type="Gene3D" id="1.10.600.10">
    <property type="entry name" value="Farnesyl Diphosphate Synthase"/>
    <property type="match status" value="1"/>
</dbReference>
<keyword evidence="2" id="KW-0808">Transferase</keyword>
<proteinExistence type="predicted"/>
<dbReference type="SUPFAM" id="SSF48576">
    <property type="entry name" value="Terpenoid synthases"/>
    <property type="match status" value="1"/>
</dbReference>
<dbReference type="PANTHER" id="PTHR31480">
    <property type="entry name" value="BIFUNCTIONAL LYCOPENE CYCLASE/PHYTOENE SYNTHASE"/>
    <property type="match status" value="1"/>
</dbReference>
<dbReference type="InterPro" id="IPR033904">
    <property type="entry name" value="Trans_IPPS_HH"/>
</dbReference>
<dbReference type="GO" id="GO:0004311">
    <property type="term" value="F:geranylgeranyl diphosphate synthase activity"/>
    <property type="evidence" value="ECO:0007669"/>
    <property type="project" value="InterPro"/>
</dbReference>
<organism evidence="3 4">
    <name type="scientific">Proteiniclasticum ruminis</name>
    <dbReference type="NCBI Taxonomy" id="398199"/>
    <lineage>
        <taxon>Bacteria</taxon>
        <taxon>Bacillati</taxon>
        <taxon>Bacillota</taxon>
        <taxon>Clostridia</taxon>
        <taxon>Eubacteriales</taxon>
        <taxon>Clostridiaceae</taxon>
        <taxon>Proteiniclasticum</taxon>
    </lineage>
</organism>
<dbReference type="PROSITE" id="PS01045">
    <property type="entry name" value="SQUALEN_PHYTOEN_SYN_2"/>
    <property type="match status" value="1"/>
</dbReference>
<sequence>MMEKERKEDVLQRSYEAAEDIMKHRAKSFYEAFRRLPEERFLGVCALYAFNRYADDLADGDALGKTREERLLALEELERNVKNLYHEEDLSSSLEESFWPAFEDTVTSWGIPLDALLLQIEGQKSDLSFQKITTLEELKEYSRKVAGSVGRMMVPLLALDEKLAEDPDFLKSCEDLGIGMQITNILRDVGEDLRERDRIYLPSDLLEVYGIKEEMLRSLSFGEHFTEESLPPGFVPMVEHLMELANPLYEGIASYLHYFHPAARTPLLSAALLYQGIHGAIRKSRYNVFTKRCYTDPMTRAKLVLKAKSLVDLL</sequence>
<dbReference type="AlphaFoldDB" id="A0A1I5BEK1"/>
<dbReference type="SFLD" id="SFLDS00005">
    <property type="entry name" value="Isoprenoid_Synthase_Type_I"/>
    <property type="match status" value="1"/>
</dbReference>
<dbReference type="Pfam" id="PF00494">
    <property type="entry name" value="SQS_PSY"/>
    <property type="match status" value="1"/>
</dbReference>
<keyword evidence="4" id="KW-1185">Reference proteome</keyword>
<comment type="pathway">
    <text evidence="1">Carotenoid biosynthesis.</text>
</comment>
<dbReference type="GO" id="GO:0016117">
    <property type="term" value="P:carotenoid biosynthetic process"/>
    <property type="evidence" value="ECO:0007669"/>
    <property type="project" value="UniProtKB-ARBA"/>
</dbReference>
<dbReference type="CDD" id="cd00683">
    <property type="entry name" value="Trans_IPPS_HH"/>
    <property type="match status" value="1"/>
</dbReference>
<evidence type="ECO:0000256" key="1">
    <source>
        <dbReference type="ARBA" id="ARBA00004829"/>
    </source>
</evidence>
<dbReference type="Proteomes" id="UP000181899">
    <property type="component" value="Unassembled WGS sequence"/>
</dbReference>
<dbReference type="EMBL" id="FOVK01000004">
    <property type="protein sequence ID" value="SFN73145.1"/>
    <property type="molecule type" value="Genomic_DNA"/>
</dbReference>
<dbReference type="InterPro" id="IPR044843">
    <property type="entry name" value="Trans_IPPS_bact-type"/>
</dbReference>
<dbReference type="OrthoDB" id="9787280at2"/>
<dbReference type="STRING" id="398199.SAMN05421804_10731"/>
<dbReference type="InterPro" id="IPR008949">
    <property type="entry name" value="Isoprenoid_synthase_dom_sf"/>
</dbReference>